<dbReference type="InterPro" id="IPR052896">
    <property type="entry name" value="GGT-like_enzyme"/>
</dbReference>
<dbReference type="GO" id="GO:0036374">
    <property type="term" value="F:glutathione hydrolase activity"/>
    <property type="evidence" value="ECO:0007669"/>
    <property type="project" value="UniProtKB-EC"/>
</dbReference>
<evidence type="ECO:0000313" key="3">
    <source>
        <dbReference type="Proteomes" id="UP000584374"/>
    </source>
</evidence>
<dbReference type="Pfam" id="PF01019">
    <property type="entry name" value="G_glu_transpept"/>
    <property type="match status" value="1"/>
</dbReference>
<dbReference type="AlphaFoldDB" id="A0A840QFB2"/>
<dbReference type="Gene3D" id="3.60.20.40">
    <property type="match status" value="1"/>
</dbReference>
<dbReference type="EMBL" id="JACHIW010000002">
    <property type="protein sequence ID" value="MBB5159116.1"/>
    <property type="molecule type" value="Genomic_DNA"/>
</dbReference>
<evidence type="ECO:0000256" key="1">
    <source>
        <dbReference type="SAM" id="MobiDB-lite"/>
    </source>
</evidence>
<organism evidence="2 3">
    <name type="scientific">Saccharopolyspora phatthalungensis</name>
    <dbReference type="NCBI Taxonomy" id="664693"/>
    <lineage>
        <taxon>Bacteria</taxon>
        <taxon>Bacillati</taxon>
        <taxon>Actinomycetota</taxon>
        <taxon>Actinomycetes</taxon>
        <taxon>Pseudonocardiales</taxon>
        <taxon>Pseudonocardiaceae</taxon>
        <taxon>Saccharopolyspora</taxon>
    </lineage>
</organism>
<dbReference type="SUPFAM" id="SSF56235">
    <property type="entry name" value="N-terminal nucleophile aminohydrolases (Ntn hydrolases)"/>
    <property type="match status" value="1"/>
</dbReference>
<keyword evidence="2" id="KW-0012">Acyltransferase</keyword>
<dbReference type="GO" id="GO:0103068">
    <property type="term" value="F:leukotriene C4 gamma-glutamyl transferase activity"/>
    <property type="evidence" value="ECO:0007669"/>
    <property type="project" value="UniProtKB-EC"/>
</dbReference>
<feature type="compositionally biased region" description="Polar residues" evidence="1">
    <location>
        <begin position="8"/>
        <end position="25"/>
    </location>
</feature>
<keyword evidence="3" id="KW-1185">Reference proteome</keyword>
<dbReference type="PANTHER" id="PTHR43881">
    <property type="entry name" value="GAMMA-GLUTAMYLTRANSPEPTIDASE (AFU_ORTHOLOGUE AFUA_4G13580)"/>
    <property type="match status" value="1"/>
</dbReference>
<dbReference type="InterPro" id="IPR043137">
    <property type="entry name" value="GGT_ssub_C"/>
</dbReference>
<accession>A0A840QFB2</accession>
<sequence>MAHDPLARTSTAPPADTTRPTLTGSFGMTASTHWLATGAAQSVLERGGNAFDAAVAAAFVLHVVEPHLNGPGGDLVAIIAPASGGVQVVNGQGPAPRGATIEHFRREGLTEVPGAGALAAAVPGAVASWLDLLAEHGTWELADVLAYAIHYAETGHAAGRGLCNVIATMAEQFITRWPTSAAQWLRGGAAPEPGQVITNKAYAQTLRRLLACAAGGGSSRGERIGKAAEAWRSGFVASAIAEFAATAHWHSSGTDHAGVIAVRDFEEFRPAYEAPMRLEFRGITVAKPGFWAQGPVLLQTLAILDTVDERRLDPSTALGAHTILEALKLALADRDCYYGEAGREPRSLTSLLSPDYARERAAAIGETASHDYRPGRAPGLEPRVPPLLVAESPGQQAGVGEPTVFPTGDTRGDTSHLDVVDRWGNMVSATPSGGWLQSSPTVPALGFCLGTRLQMTWLDPESPSGLRPGRRPRTTLSPTLLLRDGQALAALGTPGGDQQDQWQLLYLLRTLVGRYTPQQAIDAPAFHTVSAISSFWPRVWTPGGAVVERRLGSEVIEELLRRGHRVTVSSDWSLGRLSTVTRDPATGFLSAAANARGAQGYAAGR</sequence>
<comment type="caution">
    <text evidence="2">The sequence shown here is derived from an EMBL/GenBank/DDBJ whole genome shotgun (WGS) entry which is preliminary data.</text>
</comment>
<keyword evidence="2" id="KW-0808">Transferase</keyword>
<evidence type="ECO:0000313" key="2">
    <source>
        <dbReference type="EMBL" id="MBB5159116.1"/>
    </source>
</evidence>
<feature type="region of interest" description="Disordered" evidence="1">
    <location>
        <begin position="393"/>
        <end position="413"/>
    </location>
</feature>
<dbReference type="EC" id="3.4.19.13" evidence="2"/>
<dbReference type="InterPro" id="IPR043138">
    <property type="entry name" value="GGT_lsub"/>
</dbReference>
<dbReference type="EC" id="2.3.2.2" evidence="2"/>
<dbReference type="Proteomes" id="UP000584374">
    <property type="component" value="Unassembled WGS sequence"/>
</dbReference>
<reference evidence="2 3" key="1">
    <citation type="submission" date="2020-08" db="EMBL/GenBank/DDBJ databases">
        <title>Sequencing the genomes of 1000 actinobacteria strains.</title>
        <authorList>
            <person name="Klenk H.-P."/>
        </authorList>
    </citation>
    <scope>NUCLEOTIDE SEQUENCE [LARGE SCALE GENOMIC DNA]</scope>
    <source>
        <strain evidence="2 3">DSM 45584</strain>
    </source>
</reference>
<dbReference type="RefSeq" id="WP_246471921.1">
    <property type="nucleotide sequence ID" value="NZ_JACHIW010000002.1"/>
</dbReference>
<gene>
    <name evidence="2" type="ORF">BJ970_006715</name>
</gene>
<dbReference type="PRINTS" id="PR01210">
    <property type="entry name" value="GGTRANSPTASE"/>
</dbReference>
<feature type="region of interest" description="Disordered" evidence="1">
    <location>
        <begin position="1"/>
        <end position="25"/>
    </location>
</feature>
<dbReference type="PANTHER" id="PTHR43881:SF1">
    <property type="entry name" value="GAMMA-GLUTAMYLTRANSPEPTIDASE (AFU_ORTHOLOGUE AFUA_4G13580)"/>
    <property type="match status" value="1"/>
</dbReference>
<dbReference type="Gene3D" id="1.10.246.130">
    <property type="match status" value="1"/>
</dbReference>
<keyword evidence="2" id="KW-0378">Hydrolase</keyword>
<name>A0A840QFB2_9PSEU</name>
<proteinExistence type="predicted"/>
<protein>
    <submittedName>
        <fullName evidence="2">Gamma-glutamyltranspeptidase/glutathione hydrolase</fullName>
        <ecNumber evidence="2">2.3.2.2</ecNumber>
        <ecNumber evidence="2">3.4.19.13</ecNumber>
    </submittedName>
</protein>
<dbReference type="InterPro" id="IPR029055">
    <property type="entry name" value="Ntn_hydrolases_N"/>
</dbReference>